<keyword evidence="2" id="KW-0813">Transport</keyword>
<dbReference type="GO" id="GO:0015179">
    <property type="term" value="F:L-amino acid transmembrane transporter activity"/>
    <property type="evidence" value="ECO:0007669"/>
    <property type="project" value="TreeGrafter"/>
</dbReference>
<evidence type="ECO:0000313" key="7">
    <source>
        <dbReference type="EMBL" id="CAC5423590.1"/>
    </source>
</evidence>
<dbReference type="PANTHER" id="PTHR11616:SF323">
    <property type="entry name" value="SODIUM-DEPENDENT TRANSPORTER BEDRAGGLED"/>
    <property type="match status" value="1"/>
</dbReference>
<feature type="transmembrane region" description="Helical" evidence="6">
    <location>
        <begin position="593"/>
        <end position="611"/>
    </location>
</feature>
<evidence type="ECO:0000256" key="5">
    <source>
        <dbReference type="ARBA" id="ARBA00023136"/>
    </source>
</evidence>
<feature type="transmembrane region" description="Helical" evidence="6">
    <location>
        <begin position="397"/>
        <end position="416"/>
    </location>
</feature>
<organism evidence="7 8">
    <name type="scientific">Mytilus coruscus</name>
    <name type="common">Sea mussel</name>
    <dbReference type="NCBI Taxonomy" id="42192"/>
    <lineage>
        <taxon>Eukaryota</taxon>
        <taxon>Metazoa</taxon>
        <taxon>Spiralia</taxon>
        <taxon>Lophotrochozoa</taxon>
        <taxon>Mollusca</taxon>
        <taxon>Bivalvia</taxon>
        <taxon>Autobranchia</taxon>
        <taxon>Pteriomorphia</taxon>
        <taxon>Mytilida</taxon>
        <taxon>Mytiloidea</taxon>
        <taxon>Mytilidae</taxon>
        <taxon>Mytilinae</taxon>
        <taxon>Mytilus</taxon>
    </lineage>
</organism>
<keyword evidence="5 6" id="KW-0472">Membrane</keyword>
<keyword evidence="8" id="KW-1185">Reference proteome</keyword>
<gene>
    <name evidence="7" type="ORF">MCOR_55577</name>
</gene>
<name>A0A6J8ET05_MYTCO</name>
<feature type="transmembrane region" description="Helical" evidence="6">
    <location>
        <begin position="76"/>
        <end position="101"/>
    </location>
</feature>
<sequence length="769" mass="86428">MGEFIAPWNLLQLALISVYPMYMSFFRIANGMSLLALYVDLLIVCVPVLFIQMKLGGYHQKGIVGLFSQHVPIAKGIGVALLIDLFLTCVYLAPLICHVGLYAMLSMVEKPYCFDHETTTESVQPFMDRQNDARLPEQEFFDYSYLQEVPYISNITEFPVWHFSEAFQKVNFSLAPIALLVTWLLVFLFIAFGPRVCGWILFLLGPASLALLFAVMGYGYKNLDPNNTGKFLKQFYKLDFTGFVDPKANPSVIDDWIHGFNLLMFGLPVWTAIPVSIGKWVGKGRISRNVNWLVVIFVYACIVQVPQLAMAPYLGNLLETKNVAITETIFKGFKVVFHSMPAAFAVLKVPPVYAMLFYLSMFISGVMFLCIAVMTIVDNIVDSLTTRYARFTDRRCCTTFVTSFLLVLLLMGFGVLHMSKVGIYLIVLMDQSVVRLRFIIVILLAISLILVYVKQTFSIGERVIISIWCGLASISAAVGIYLIVLMDQSVVRLRFIIVILLAISLILVYVKQTFSIGERVIISIWCGLASVSAAGLWIYNFQQTINQKVSYNNYYLTDVWVLISWIISAIPYIAIPAAVLHSCMSYDGSCNEVSWIISAIPYIAIPAAVLHSCMLYDGSCSEPSQQLCLIHSCMLYDGSCDEVSWIISAVPYIAIPAAVVHSCMSYDGSCNEVSWIISAVPNIVIPAAVLHSCMWYDGSCNEKVHYLMCGSDEDDRQQDYDGYYPAPEPTAPPYSYMDNNEYLYPMNNLSKNYDSEMEPLNTNLRHTNM</sequence>
<feature type="transmembrane region" description="Helical" evidence="6">
    <location>
        <begin position="290"/>
        <end position="309"/>
    </location>
</feature>
<evidence type="ECO:0000256" key="2">
    <source>
        <dbReference type="ARBA" id="ARBA00022448"/>
    </source>
</evidence>
<keyword evidence="4 6" id="KW-1133">Transmembrane helix</keyword>
<dbReference type="EMBL" id="CACVKT020009826">
    <property type="protein sequence ID" value="CAC5423590.1"/>
    <property type="molecule type" value="Genomic_DNA"/>
</dbReference>
<keyword evidence="3 6" id="KW-0812">Transmembrane</keyword>
<dbReference type="PANTHER" id="PTHR11616">
    <property type="entry name" value="SODIUM/CHLORIDE DEPENDENT TRANSPORTER"/>
    <property type="match status" value="1"/>
</dbReference>
<dbReference type="GO" id="GO:0089718">
    <property type="term" value="P:amino acid import across plasma membrane"/>
    <property type="evidence" value="ECO:0007669"/>
    <property type="project" value="TreeGrafter"/>
</dbReference>
<dbReference type="GO" id="GO:0005886">
    <property type="term" value="C:plasma membrane"/>
    <property type="evidence" value="ECO:0007669"/>
    <property type="project" value="TreeGrafter"/>
</dbReference>
<dbReference type="AlphaFoldDB" id="A0A6J8ET05"/>
<feature type="transmembrane region" description="Helical" evidence="6">
    <location>
        <begin position="355"/>
        <end position="377"/>
    </location>
</feature>
<dbReference type="SUPFAM" id="SSF161070">
    <property type="entry name" value="SNF-like"/>
    <property type="match status" value="1"/>
</dbReference>
<proteinExistence type="predicted"/>
<dbReference type="OrthoDB" id="6125674at2759"/>
<feature type="transmembrane region" description="Helical" evidence="6">
    <location>
        <begin position="522"/>
        <end position="539"/>
    </location>
</feature>
<dbReference type="InterPro" id="IPR000175">
    <property type="entry name" value="Na/ntran_symport"/>
</dbReference>
<dbReference type="Pfam" id="PF00209">
    <property type="entry name" value="SNF"/>
    <property type="match status" value="1"/>
</dbReference>
<feature type="transmembrane region" description="Helical" evidence="6">
    <location>
        <begin position="491"/>
        <end position="510"/>
    </location>
</feature>
<feature type="transmembrane region" description="Helical" evidence="6">
    <location>
        <begin position="35"/>
        <end position="55"/>
    </location>
</feature>
<feature type="transmembrane region" description="Helical" evidence="6">
    <location>
        <begin position="172"/>
        <end position="192"/>
    </location>
</feature>
<feature type="transmembrane region" description="Helical" evidence="6">
    <location>
        <begin position="436"/>
        <end position="453"/>
    </location>
</feature>
<feature type="transmembrane region" description="Helical" evidence="6">
    <location>
        <begin position="559"/>
        <end position="581"/>
    </location>
</feature>
<comment type="subcellular location">
    <subcellularLocation>
        <location evidence="1">Membrane</location>
        <topology evidence="1">Multi-pass membrane protein</topology>
    </subcellularLocation>
</comment>
<evidence type="ECO:0000256" key="4">
    <source>
        <dbReference type="ARBA" id="ARBA00022989"/>
    </source>
</evidence>
<dbReference type="InterPro" id="IPR037272">
    <property type="entry name" value="SNS_sf"/>
</dbReference>
<protein>
    <submittedName>
        <fullName evidence="7">Uncharacterized protein</fullName>
    </submittedName>
</protein>
<dbReference type="PROSITE" id="PS50267">
    <property type="entry name" value="NA_NEUROTRAN_SYMP_3"/>
    <property type="match status" value="1"/>
</dbReference>
<evidence type="ECO:0000256" key="3">
    <source>
        <dbReference type="ARBA" id="ARBA00022692"/>
    </source>
</evidence>
<feature type="transmembrane region" description="Helical" evidence="6">
    <location>
        <begin position="199"/>
        <end position="220"/>
    </location>
</feature>
<reference evidence="7 8" key="1">
    <citation type="submission" date="2020-06" db="EMBL/GenBank/DDBJ databases">
        <authorList>
            <person name="Li R."/>
            <person name="Bekaert M."/>
        </authorList>
    </citation>
    <scope>NUCLEOTIDE SEQUENCE [LARGE SCALE GENOMIC DNA]</scope>
    <source>
        <strain evidence="8">wild</strain>
    </source>
</reference>
<dbReference type="GO" id="GO:0005283">
    <property type="term" value="F:amino acid:sodium symporter activity"/>
    <property type="evidence" value="ECO:0007669"/>
    <property type="project" value="TreeGrafter"/>
</dbReference>
<feature type="transmembrane region" description="Helical" evidence="6">
    <location>
        <begin position="465"/>
        <end position="485"/>
    </location>
</feature>
<accession>A0A6J8ET05</accession>
<evidence type="ECO:0000256" key="1">
    <source>
        <dbReference type="ARBA" id="ARBA00004141"/>
    </source>
</evidence>
<feature type="transmembrane region" description="Helical" evidence="6">
    <location>
        <begin position="7"/>
        <end position="29"/>
    </location>
</feature>
<evidence type="ECO:0000313" key="8">
    <source>
        <dbReference type="Proteomes" id="UP000507470"/>
    </source>
</evidence>
<evidence type="ECO:0000256" key="6">
    <source>
        <dbReference type="SAM" id="Phobius"/>
    </source>
</evidence>
<dbReference type="Proteomes" id="UP000507470">
    <property type="component" value="Unassembled WGS sequence"/>
</dbReference>